<evidence type="ECO:0000313" key="4">
    <source>
        <dbReference type="Proteomes" id="UP000435112"/>
    </source>
</evidence>
<gene>
    <name evidence="2" type="ORF">PR001_g18191</name>
    <name evidence="1" type="ORF">PR002_g18517</name>
</gene>
<sequence>MSATSESGGGSARPSAYHVMEQLKPWDLYSLDGAEQSECLDVMKEYFTRYRMIRGERRTTPTRTTRCSARGAPSSVAGTPLGVKACPSRRGSRTVRPRAAQALLETFARACARWCSEWRLCYVHLVEGCTRCQDRPRPTREEWERQVMN</sequence>
<protein>
    <submittedName>
        <fullName evidence="2">Uncharacterized protein</fullName>
    </submittedName>
</protein>
<proteinExistence type="predicted"/>
<accession>A0A6A3KD78</accession>
<dbReference type="Proteomes" id="UP000429607">
    <property type="component" value="Unassembled WGS sequence"/>
</dbReference>
<dbReference type="OrthoDB" id="106977at2759"/>
<dbReference type="EMBL" id="QXFV01001579">
    <property type="protein sequence ID" value="KAE9002645.1"/>
    <property type="molecule type" value="Genomic_DNA"/>
</dbReference>
<reference evidence="3 4" key="1">
    <citation type="submission" date="2018-09" db="EMBL/GenBank/DDBJ databases">
        <title>Genomic investigation of the strawberry pathogen Phytophthora fragariae indicates pathogenicity is determined by transcriptional variation in three key races.</title>
        <authorList>
            <person name="Adams T.M."/>
            <person name="Armitage A.D."/>
            <person name="Sobczyk M.K."/>
            <person name="Bates H.J."/>
            <person name="Dunwell J.M."/>
            <person name="Nellist C.F."/>
            <person name="Harrison R.J."/>
        </authorList>
    </citation>
    <scope>NUCLEOTIDE SEQUENCE [LARGE SCALE GENOMIC DNA]</scope>
    <source>
        <strain evidence="2 3">SCRP249</strain>
        <strain evidence="1 4">SCRP324</strain>
    </source>
</reference>
<name>A0A6A3KD78_9STRA</name>
<evidence type="ECO:0000313" key="1">
    <source>
        <dbReference type="EMBL" id="KAE8999238.1"/>
    </source>
</evidence>
<organism evidence="2 3">
    <name type="scientific">Phytophthora rubi</name>
    <dbReference type="NCBI Taxonomy" id="129364"/>
    <lineage>
        <taxon>Eukaryota</taxon>
        <taxon>Sar</taxon>
        <taxon>Stramenopiles</taxon>
        <taxon>Oomycota</taxon>
        <taxon>Peronosporomycetes</taxon>
        <taxon>Peronosporales</taxon>
        <taxon>Peronosporaceae</taxon>
        <taxon>Phytophthora</taxon>
    </lineage>
</organism>
<evidence type="ECO:0000313" key="3">
    <source>
        <dbReference type="Proteomes" id="UP000429607"/>
    </source>
</evidence>
<dbReference type="Proteomes" id="UP000435112">
    <property type="component" value="Unassembled WGS sequence"/>
</dbReference>
<dbReference type="AlphaFoldDB" id="A0A6A3KD78"/>
<comment type="caution">
    <text evidence="2">The sequence shown here is derived from an EMBL/GenBank/DDBJ whole genome shotgun (WGS) entry which is preliminary data.</text>
</comment>
<dbReference type="EMBL" id="QXFU01001590">
    <property type="protein sequence ID" value="KAE8999238.1"/>
    <property type="molecule type" value="Genomic_DNA"/>
</dbReference>
<evidence type="ECO:0000313" key="2">
    <source>
        <dbReference type="EMBL" id="KAE9002645.1"/>
    </source>
</evidence>